<dbReference type="GO" id="GO:0050385">
    <property type="term" value="F:ureidoglycolate lyase activity"/>
    <property type="evidence" value="ECO:0007669"/>
    <property type="project" value="UniProtKB-EC"/>
</dbReference>
<proteinExistence type="predicted"/>
<dbReference type="InterPro" id="IPR007247">
    <property type="entry name" value="Ureidogly_lyase"/>
</dbReference>
<organism evidence="5 6">
    <name type="scientific">Neoroseomonas lacus</name>
    <dbReference type="NCBI Taxonomy" id="287609"/>
    <lineage>
        <taxon>Bacteria</taxon>
        <taxon>Pseudomonadati</taxon>
        <taxon>Pseudomonadota</taxon>
        <taxon>Alphaproteobacteria</taxon>
        <taxon>Acetobacterales</taxon>
        <taxon>Acetobacteraceae</taxon>
        <taxon>Neoroseomonas</taxon>
    </lineage>
</organism>
<evidence type="ECO:0000313" key="5">
    <source>
        <dbReference type="EMBL" id="GGJ35119.1"/>
    </source>
</evidence>
<dbReference type="Gene3D" id="2.60.120.480">
    <property type="entry name" value="Ureidoglycolate hydrolase"/>
    <property type="match status" value="1"/>
</dbReference>
<keyword evidence="3 5" id="KW-0456">Lyase</keyword>
<dbReference type="GO" id="GO:0006144">
    <property type="term" value="P:purine nucleobase metabolic process"/>
    <property type="evidence" value="ECO:0007669"/>
    <property type="project" value="UniProtKB-KW"/>
</dbReference>
<dbReference type="SUPFAM" id="SSF51182">
    <property type="entry name" value="RmlC-like cupins"/>
    <property type="match status" value="1"/>
</dbReference>
<dbReference type="GO" id="GO:0004848">
    <property type="term" value="F:ureidoglycolate hydrolase activity"/>
    <property type="evidence" value="ECO:0007669"/>
    <property type="project" value="InterPro"/>
</dbReference>
<dbReference type="Proteomes" id="UP000661507">
    <property type="component" value="Unassembled WGS sequence"/>
</dbReference>
<keyword evidence="6" id="KW-1185">Reference proteome</keyword>
<dbReference type="InterPro" id="IPR024060">
    <property type="entry name" value="Ureidoglycolate_lyase_dom_sf"/>
</dbReference>
<accession>A0A917L1D1</accession>
<keyword evidence="2" id="KW-0659">Purine metabolism</keyword>
<protein>
    <submittedName>
        <fullName evidence="5">Ureidoglycolate lyase</fullName>
    </submittedName>
</protein>
<dbReference type="InterPro" id="IPR047233">
    <property type="entry name" value="UAH_cupin"/>
</dbReference>
<evidence type="ECO:0000256" key="4">
    <source>
        <dbReference type="ARBA" id="ARBA00047684"/>
    </source>
</evidence>
<reference evidence="5" key="2">
    <citation type="submission" date="2020-09" db="EMBL/GenBank/DDBJ databases">
        <authorList>
            <person name="Sun Q."/>
            <person name="Zhou Y."/>
        </authorList>
    </citation>
    <scope>NUCLEOTIDE SEQUENCE</scope>
    <source>
        <strain evidence="5">CGMCC 1.3617</strain>
    </source>
</reference>
<dbReference type="EMBL" id="BMKW01000013">
    <property type="protein sequence ID" value="GGJ35119.1"/>
    <property type="molecule type" value="Genomic_DNA"/>
</dbReference>
<evidence type="ECO:0000313" key="6">
    <source>
        <dbReference type="Proteomes" id="UP000661507"/>
    </source>
</evidence>
<dbReference type="PANTHER" id="PTHR21221:SF1">
    <property type="entry name" value="UREIDOGLYCOLATE LYASE"/>
    <property type="match status" value="1"/>
</dbReference>
<comment type="caution">
    <text evidence="5">The sequence shown here is derived from an EMBL/GenBank/DDBJ whole genome shotgun (WGS) entry which is preliminary data.</text>
</comment>
<sequence>MRLILEELTAEAFAPFGDVLACPEQPGRVYTEAALDNRRAHAKPSLSFSTKEPVALPLASTTMERHLHSSQSFVPMDAGRWLVLVAPHGADGGPDMAKARAFLARPDQGVTYGANVWHHPSTVFDRIARFAIFMWKDGSSDDDEFVQVAPFTVVEGA</sequence>
<evidence type="ECO:0000256" key="3">
    <source>
        <dbReference type="ARBA" id="ARBA00023239"/>
    </source>
</evidence>
<comment type="subunit">
    <text evidence="1">Homodimer.</text>
</comment>
<comment type="catalytic activity">
    <reaction evidence="4">
        <text>(S)-ureidoglycolate = urea + glyoxylate</text>
        <dbReference type="Rhea" id="RHEA:11304"/>
        <dbReference type="ChEBI" id="CHEBI:16199"/>
        <dbReference type="ChEBI" id="CHEBI:36655"/>
        <dbReference type="ChEBI" id="CHEBI:57296"/>
        <dbReference type="EC" id="4.3.2.3"/>
    </reaction>
</comment>
<dbReference type="InterPro" id="IPR011051">
    <property type="entry name" value="RmlC_Cupin_sf"/>
</dbReference>
<dbReference type="AlphaFoldDB" id="A0A917L1D1"/>
<dbReference type="GO" id="GO:0000256">
    <property type="term" value="P:allantoin catabolic process"/>
    <property type="evidence" value="ECO:0007669"/>
    <property type="project" value="InterPro"/>
</dbReference>
<dbReference type="RefSeq" id="WP_188971667.1">
    <property type="nucleotide sequence ID" value="NZ_BMKW01000013.1"/>
</dbReference>
<dbReference type="PANTHER" id="PTHR21221">
    <property type="entry name" value="UREIDOGLYCOLATE HYDROLASE"/>
    <property type="match status" value="1"/>
</dbReference>
<reference evidence="5" key="1">
    <citation type="journal article" date="2014" name="Int. J. Syst. Evol. Microbiol.">
        <title>Complete genome sequence of Corynebacterium casei LMG S-19264T (=DSM 44701T), isolated from a smear-ripened cheese.</title>
        <authorList>
            <consortium name="US DOE Joint Genome Institute (JGI-PGF)"/>
            <person name="Walter F."/>
            <person name="Albersmeier A."/>
            <person name="Kalinowski J."/>
            <person name="Ruckert C."/>
        </authorList>
    </citation>
    <scope>NUCLEOTIDE SEQUENCE</scope>
    <source>
        <strain evidence="5">CGMCC 1.3617</strain>
    </source>
</reference>
<dbReference type="CDD" id="cd20298">
    <property type="entry name" value="cupin_UAH"/>
    <property type="match status" value="1"/>
</dbReference>
<evidence type="ECO:0000256" key="2">
    <source>
        <dbReference type="ARBA" id="ARBA00022631"/>
    </source>
</evidence>
<gene>
    <name evidence="5" type="primary">allA</name>
    <name evidence="5" type="ORF">GCM10011320_48640</name>
</gene>
<evidence type="ECO:0000256" key="1">
    <source>
        <dbReference type="ARBA" id="ARBA00011738"/>
    </source>
</evidence>
<dbReference type="Pfam" id="PF04115">
    <property type="entry name" value="Ureidogly_lyase"/>
    <property type="match status" value="1"/>
</dbReference>
<name>A0A917L1D1_9PROT</name>